<keyword evidence="4 6" id="KW-0862">Zinc</keyword>
<comment type="similarity">
    <text evidence="6">Belongs to the peptidase M3 family.</text>
</comment>
<comment type="caution">
    <text evidence="9">The sequence shown here is derived from an EMBL/GenBank/DDBJ whole genome shotgun (WGS) entry which is preliminary data.</text>
</comment>
<dbReference type="NCBIfam" id="TIGR02290">
    <property type="entry name" value="M3_fam_3"/>
    <property type="match status" value="1"/>
</dbReference>
<dbReference type="Pfam" id="PF08439">
    <property type="entry name" value="Peptidase_M3_N"/>
    <property type="match status" value="1"/>
</dbReference>
<comment type="cofactor">
    <cofactor evidence="6">
        <name>Zn(2+)</name>
        <dbReference type="ChEBI" id="CHEBI:29105"/>
    </cofactor>
    <text evidence="6">Binds 1 zinc ion.</text>
</comment>
<evidence type="ECO:0000259" key="8">
    <source>
        <dbReference type="Pfam" id="PF08439"/>
    </source>
</evidence>
<dbReference type="STRING" id="857293.CAAU_1881"/>
<dbReference type="GO" id="GO:0004222">
    <property type="term" value="F:metalloendopeptidase activity"/>
    <property type="evidence" value="ECO:0007669"/>
    <property type="project" value="InterPro"/>
</dbReference>
<dbReference type="InterPro" id="IPR034006">
    <property type="entry name" value="M3B_PepF_2"/>
</dbReference>
<feature type="domain" description="Peptidase M3A/M3B catalytic" evidence="7">
    <location>
        <begin position="193"/>
        <end position="574"/>
    </location>
</feature>
<keyword evidence="1 6" id="KW-0645">Protease</keyword>
<dbReference type="Gene3D" id="1.10.1370.20">
    <property type="entry name" value="Oligoendopeptidase f, C-terminal domain"/>
    <property type="match status" value="1"/>
</dbReference>
<evidence type="ECO:0000256" key="6">
    <source>
        <dbReference type="RuleBase" id="RU003435"/>
    </source>
</evidence>
<accession>I7K8U6</accession>
<dbReference type="InterPro" id="IPR001333">
    <property type="entry name" value="Peptidase_M32_Taq"/>
</dbReference>
<name>I7K8U6_9CLOT</name>
<evidence type="ECO:0000256" key="1">
    <source>
        <dbReference type="ARBA" id="ARBA00022670"/>
    </source>
</evidence>
<dbReference type="SUPFAM" id="SSF55486">
    <property type="entry name" value="Metalloproteases ('zincins'), catalytic domain"/>
    <property type="match status" value="1"/>
</dbReference>
<evidence type="ECO:0000256" key="3">
    <source>
        <dbReference type="ARBA" id="ARBA00022801"/>
    </source>
</evidence>
<dbReference type="InterPro" id="IPR042088">
    <property type="entry name" value="OligoPept_F_C"/>
</dbReference>
<dbReference type="Pfam" id="PF01432">
    <property type="entry name" value="Peptidase_M3"/>
    <property type="match status" value="1"/>
</dbReference>
<evidence type="ECO:0000256" key="2">
    <source>
        <dbReference type="ARBA" id="ARBA00022723"/>
    </source>
</evidence>
<dbReference type="PANTHER" id="PTHR34217">
    <property type="entry name" value="METAL-DEPENDENT CARBOXYPEPTIDASE"/>
    <property type="match status" value="1"/>
</dbReference>
<sequence>MRWSLDNLYTSFESHEFLRDNEIVVSMIEDLKEWAKNNLNSSENAKEKIEHYLKHSNTLGDLVYKIMAYAELSLSVDAKNQSALNSLEKIERIITEVTEPEVIFKRWLKTIDNLDDVINSSEFIKEHEFHLKELLNQSKHMLSEQEEIIIAKMKNTGSNAWAKLQEFLTSTHLVEISLNGEDKKLPLPVVRNMAFSEDPYIRKTAYYAELKSYQKIENSSAAALNGIKGEVITLAKLRGYASPLEMTLDSSRMDLETLNAMLEAIKEYLPYFRKYLKKKAELLGHKNGLPFYDIFAPIGKVNMKFSYNEARKFIVDNFRNFSEELSEFADNAFENKWIDAEPREGKRGGAFCYNLHPIKESRILANFDGSFSNVTTLAHELGHAYHGNCLMNETFANSHYPMPIAETASIFCENLIIEAALKVATKEEKIVILENSIQSSTQTIVDIYSRFLFEDELFRRREDHSLSVDELKEIMLDSQKKAYGDGLDHNYLHPYMWVNKPHYYYADANYYNFPYAFGELFVRGLIAEYRSRGNSFVDDYNKLLSLTGKNNLYDLGKIMGFDLHSKDFWRKSLEMIKEEIQEFISLVE</sequence>
<dbReference type="InterPro" id="IPR001567">
    <property type="entry name" value="Pept_M3A_M3B_dom"/>
</dbReference>
<evidence type="ECO:0000256" key="5">
    <source>
        <dbReference type="ARBA" id="ARBA00023049"/>
    </source>
</evidence>
<feature type="domain" description="Oligopeptidase F N-terminal" evidence="8">
    <location>
        <begin position="113"/>
        <end position="170"/>
    </location>
</feature>
<dbReference type="eggNOG" id="COG1164">
    <property type="taxonomic scope" value="Bacteria"/>
</dbReference>
<dbReference type="CDD" id="cd09607">
    <property type="entry name" value="M3B_PepF"/>
    <property type="match status" value="1"/>
</dbReference>
<dbReference type="PANTHER" id="PTHR34217:SF1">
    <property type="entry name" value="CARBOXYPEPTIDASE 1"/>
    <property type="match status" value="1"/>
</dbReference>
<dbReference type="Gene3D" id="1.20.140.70">
    <property type="entry name" value="Oligopeptidase f, N-terminal domain"/>
    <property type="match status" value="1"/>
</dbReference>
<dbReference type="EMBL" id="CAKP01000097">
    <property type="protein sequence ID" value="CCJ33965.1"/>
    <property type="molecule type" value="Genomic_DNA"/>
</dbReference>
<dbReference type="OrthoDB" id="9769691at2"/>
<dbReference type="GO" id="GO:0006508">
    <property type="term" value="P:proteolysis"/>
    <property type="evidence" value="ECO:0007669"/>
    <property type="project" value="UniProtKB-KW"/>
</dbReference>
<reference evidence="9 10" key="1">
    <citation type="journal article" date="2011" name="J. Bacteriol.">
        <title>Draft genome sequence of Caloramator australicus strain RC3T, a thermoanaerobe from the Great Artesian Basin of Australia.</title>
        <authorList>
            <person name="Ogg C.D."/>
            <person name="Patel B.K.C."/>
        </authorList>
    </citation>
    <scope>NUCLEOTIDE SEQUENCE [LARGE SCALE GENOMIC DNA]</scope>
    <source>
        <strain evidence="9 10">RC3</strain>
    </source>
</reference>
<proteinExistence type="inferred from homology"/>
<dbReference type="RefSeq" id="WP_008909222.1">
    <property type="nucleotide sequence ID" value="NZ_CAKP01000097.1"/>
</dbReference>
<evidence type="ECO:0000259" key="7">
    <source>
        <dbReference type="Pfam" id="PF01432"/>
    </source>
</evidence>
<keyword evidence="2 6" id="KW-0479">Metal-binding</keyword>
<evidence type="ECO:0000313" key="10">
    <source>
        <dbReference type="Proteomes" id="UP000007652"/>
    </source>
</evidence>
<dbReference type="GO" id="GO:0046872">
    <property type="term" value="F:metal ion binding"/>
    <property type="evidence" value="ECO:0007669"/>
    <property type="project" value="UniProtKB-UniRule"/>
</dbReference>
<dbReference type="InterPro" id="IPR013647">
    <property type="entry name" value="OligopepF_N_dom"/>
</dbReference>
<dbReference type="GO" id="GO:0004181">
    <property type="term" value="F:metallocarboxypeptidase activity"/>
    <property type="evidence" value="ECO:0007669"/>
    <property type="project" value="InterPro"/>
</dbReference>
<dbReference type="Proteomes" id="UP000007652">
    <property type="component" value="Unassembled WGS sequence"/>
</dbReference>
<evidence type="ECO:0000256" key="4">
    <source>
        <dbReference type="ARBA" id="ARBA00022833"/>
    </source>
</evidence>
<protein>
    <submittedName>
        <fullName evidence="9">Oligoendopeptidase F</fullName>
    </submittedName>
</protein>
<keyword evidence="3 6" id="KW-0378">Hydrolase</keyword>
<evidence type="ECO:0000313" key="9">
    <source>
        <dbReference type="EMBL" id="CCJ33965.1"/>
    </source>
</evidence>
<gene>
    <name evidence="9" type="ORF">CAAU_1881</name>
</gene>
<dbReference type="InterPro" id="IPR011977">
    <property type="entry name" value="Pept_M3B_clade3"/>
</dbReference>
<keyword evidence="10" id="KW-1185">Reference proteome</keyword>
<dbReference type="AlphaFoldDB" id="I7K8U6"/>
<keyword evidence="5 6" id="KW-0482">Metalloprotease</keyword>
<organism evidence="9 10">
    <name type="scientific">Caloramator australicus RC3</name>
    <dbReference type="NCBI Taxonomy" id="857293"/>
    <lineage>
        <taxon>Bacteria</taxon>
        <taxon>Bacillati</taxon>
        <taxon>Bacillota</taxon>
        <taxon>Clostridia</taxon>
        <taxon>Eubacteriales</taxon>
        <taxon>Clostridiaceae</taxon>
        <taxon>Caloramator</taxon>
    </lineage>
</organism>